<evidence type="ECO:0000313" key="2">
    <source>
        <dbReference type="Proteomes" id="UP000078534"/>
    </source>
</evidence>
<dbReference type="AlphaFoldDB" id="A0A179SW28"/>
<organism evidence="1 2">
    <name type="scientific">Metabacillus litoralis</name>
    <dbReference type="NCBI Taxonomy" id="152268"/>
    <lineage>
        <taxon>Bacteria</taxon>
        <taxon>Bacillati</taxon>
        <taxon>Bacillota</taxon>
        <taxon>Bacilli</taxon>
        <taxon>Bacillales</taxon>
        <taxon>Bacillaceae</taxon>
        <taxon>Metabacillus</taxon>
    </lineage>
</organism>
<evidence type="ECO:0000313" key="1">
    <source>
        <dbReference type="EMBL" id="OAS85290.1"/>
    </source>
</evidence>
<name>A0A179SW28_9BACI</name>
<dbReference type="RefSeq" id="WP_066334092.1">
    <property type="nucleotide sequence ID" value="NZ_LWSG01000022.1"/>
</dbReference>
<dbReference type="Proteomes" id="UP000078534">
    <property type="component" value="Unassembled WGS sequence"/>
</dbReference>
<dbReference type="STRING" id="152268.A6K24_24580"/>
<keyword evidence="2" id="KW-1185">Reference proteome</keyword>
<dbReference type="InterPro" id="IPR011009">
    <property type="entry name" value="Kinase-like_dom_sf"/>
</dbReference>
<reference evidence="2" key="1">
    <citation type="submission" date="2016-04" db="EMBL/GenBank/DDBJ databases">
        <authorList>
            <person name="Lyu Z."/>
            <person name="Lyu W."/>
        </authorList>
    </citation>
    <scope>NUCLEOTIDE SEQUENCE [LARGE SCALE GENOMIC DNA]</scope>
    <source>
        <strain evidence="2">C44</strain>
    </source>
</reference>
<dbReference type="Gene3D" id="1.10.510.10">
    <property type="entry name" value="Transferase(Phosphotransferase) domain 1"/>
    <property type="match status" value="1"/>
</dbReference>
<dbReference type="SUPFAM" id="SSF56112">
    <property type="entry name" value="Protein kinase-like (PK-like)"/>
    <property type="match status" value="1"/>
</dbReference>
<gene>
    <name evidence="1" type="ORF">A6K24_24580</name>
</gene>
<accession>A0A179SW28</accession>
<dbReference type="PANTHER" id="PTHR37171">
    <property type="entry name" value="SERINE/THREONINE-PROTEIN KINASE YRZF-RELATED"/>
    <property type="match status" value="1"/>
</dbReference>
<protein>
    <recommendedName>
        <fullName evidence="3">Serine/threonine protein kinase</fullName>
    </recommendedName>
</protein>
<evidence type="ECO:0008006" key="3">
    <source>
        <dbReference type="Google" id="ProtNLM"/>
    </source>
</evidence>
<dbReference type="InterPro" id="IPR052396">
    <property type="entry name" value="Meiotic_Drive_Suppr_Kinase"/>
</dbReference>
<proteinExistence type="predicted"/>
<sequence>MSWIKFELVNNIQIISIDPYDPVIVTNIPKGWNLLGKGNFAAVFTHASLDGKVVKVYAENRDGIKEEIQVYKKLGDHHSYSKLDEYGERYLVLKKLDGITLFQAFRDGVYVPKTVIEDIDNAIEHAKQRGLNPTDIHGKNVIMNDGKGYIVDVSDFLKSYTCPKWKHFKKMYFLFYIPLFKKMHFALPFWLLERIRKAYQYYLLLSGFRRKQESADENDFSH</sequence>
<comment type="caution">
    <text evidence="1">The sequence shown here is derived from an EMBL/GenBank/DDBJ whole genome shotgun (WGS) entry which is preliminary data.</text>
</comment>
<dbReference type="EMBL" id="LWSG01000022">
    <property type="protein sequence ID" value="OAS85290.1"/>
    <property type="molecule type" value="Genomic_DNA"/>
</dbReference>
<dbReference type="OrthoDB" id="529320at2"/>
<dbReference type="PANTHER" id="PTHR37171:SF1">
    <property type="entry name" value="SERINE_THREONINE-PROTEIN KINASE YRZF-RELATED"/>
    <property type="match status" value="1"/>
</dbReference>